<organism evidence="1 2">
    <name type="scientific">Pricia mediterranea</name>
    <dbReference type="NCBI Taxonomy" id="3076079"/>
    <lineage>
        <taxon>Bacteria</taxon>
        <taxon>Pseudomonadati</taxon>
        <taxon>Bacteroidota</taxon>
        <taxon>Flavobacteriia</taxon>
        <taxon>Flavobacteriales</taxon>
        <taxon>Flavobacteriaceae</taxon>
        <taxon>Pricia</taxon>
    </lineage>
</organism>
<dbReference type="Proteomes" id="UP001250656">
    <property type="component" value="Unassembled WGS sequence"/>
</dbReference>
<dbReference type="SUPFAM" id="SSF158446">
    <property type="entry name" value="IVS-encoded protein-like"/>
    <property type="match status" value="1"/>
</dbReference>
<sequence>MQLQNKFKFEKLITWQNSMDLGEHMDVLADNFPKKEIYNLSSQLRRAADSIALNISEGSIVQSKPEFRKFMGYAIRSLAEVVTCIYKAKNRNYIDVNVFQKHYDDSYKLMNMMIAFRNKI</sequence>
<evidence type="ECO:0000313" key="2">
    <source>
        <dbReference type="Proteomes" id="UP001250656"/>
    </source>
</evidence>
<dbReference type="PANTHER" id="PTHR38471">
    <property type="entry name" value="FOUR HELIX BUNDLE PROTEIN"/>
    <property type="match status" value="1"/>
</dbReference>
<proteinExistence type="predicted"/>
<gene>
    <name evidence="1" type="ORF">RQM65_16005</name>
</gene>
<reference evidence="1 2" key="1">
    <citation type="submission" date="2023-09" db="EMBL/GenBank/DDBJ databases">
        <title>Novel taxa isolated from Blanes Bay.</title>
        <authorList>
            <person name="Rey-Velasco X."/>
            <person name="Lucena T."/>
        </authorList>
    </citation>
    <scope>NUCLEOTIDE SEQUENCE [LARGE SCALE GENOMIC DNA]</scope>
    <source>
        <strain evidence="1 2">S334</strain>
    </source>
</reference>
<keyword evidence="2" id="KW-1185">Reference proteome</keyword>
<dbReference type="CDD" id="cd16377">
    <property type="entry name" value="23S_rRNA_IVP_like"/>
    <property type="match status" value="1"/>
</dbReference>
<dbReference type="InterPro" id="IPR012657">
    <property type="entry name" value="23S_rRNA-intervening_sequence"/>
</dbReference>
<dbReference type="InterPro" id="IPR036583">
    <property type="entry name" value="23S_rRNA_IVS_sf"/>
</dbReference>
<dbReference type="Gene3D" id="1.20.1440.60">
    <property type="entry name" value="23S rRNA-intervening sequence"/>
    <property type="match status" value="1"/>
</dbReference>
<evidence type="ECO:0000313" key="1">
    <source>
        <dbReference type="EMBL" id="MDT7830172.1"/>
    </source>
</evidence>
<comment type="caution">
    <text evidence="1">The sequence shown here is derived from an EMBL/GenBank/DDBJ whole genome shotgun (WGS) entry which is preliminary data.</text>
</comment>
<dbReference type="RefSeq" id="WP_314016425.1">
    <property type="nucleotide sequence ID" value="NZ_JAVTTP010000001.1"/>
</dbReference>
<protein>
    <submittedName>
        <fullName evidence="1">Four helix bundle protein</fullName>
    </submittedName>
</protein>
<dbReference type="EMBL" id="JAVTTP010000001">
    <property type="protein sequence ID" value="MDT7830172.1"/>
    <property type="molecule type" value="Genomic_DNA"/>
</dbReference>
<dbReference type="PANTHER" id="PTHR38471:SF2">
    <property type="entry name" value="FOUR HELIX BUNDLE PROTEIN"/>
    <property type="match status" value="1"/>
</dbReference>
<dbReference type="NCBIfam" id="TIGR02436">
    <property type="entry name" value="four helix bundle protein"/>
    <property type="match status" value="1"/>
</dbReference>
<name>A0ABU3LAQ7_9FLAO</name>
<dbReference type="Pfam" id="PF05635">
    <property type="entry name" value="23S_rRNA_IVP"/>
    <property type="match status" value="1"/>
</dbReference>
<accession>A0ABU3LAQ7</accession>